<evidence type="ECO:0000256" key="2">
    <source>
        <dbReference type="ARBA" id="ARBA00022448"/>
    </source>
</evidence>
<feature type="transmembrane region" description="Helical" evidence="7">
    <location>
        <begin position="266"/>
        <end position="283"/>
    </location>
</feature>
<keyword evidence="2 7" id="KW-0813">Transport</keyword>
<evidence type="ECO:0000256" key="5">
    <source>
        <dbReference type="ARBA" id="ARBA00022989"/>
    </source>
</evidence>
<evidence type="ECO:0000313" key="9">
    <source>
        <dbReference type="EMBL" id="RZS73925.1"/>
    </source>
</evidence>
<protein>
    <submittedName>
        <fullName evidence="9">Glycine betaine/proline transport system permease protein</fullName>
    </submittedName>
</protein>
<keyword evidence="4 7" id="KW-0812">Transmembrane</keyword>
<dbReference type="AlphaFoldDB" id="A0A4Q7N0D9"/>
<feature type="transmembrane region" description="Helical" evidence="7">
    <location>
        <begin position="87"/>
        <end position="105"/>
    </location>
</feature>
<dbReference type="SUPFAM" id="SSF161098">
    <property type="entry name" value="MetI-like"/>
    <property type="match status" value="1"/>
</dbReference>
<dbReference type="EMBL" id="SGWZ01000001">
    <property type="protein sequence ID" value="RZS73925.1"/>
    <property type="molecule type" value="Genomic_DNA"/>
</dbReference>
<evidence type="ECO:0000256" key="3">
    <source>
        <dbReference type="ARBA" id="ARBA00022475"/>
    </source>
</evidence>
<dbReference type="PANTHER" id="PTHR47737:SF1">
    <property type="entry name" value="GLYCINE BETAINE_PROLINE BETAINE TRANSPORT SYSTEM PERMEASE PROTEIN PROW"/>
    <property type="match status" value="1"/>
</dbReference>
<name>A0A4Q7N0D9_9BURK</name>
<reference evidence="9 10" key="1">
    <citation type="submission" date="2019-02" db="EMBL/GenBank/DDBJ databases">
        <title>Genomic Encyclopedia of Type Strains, Phase IV (KMG-IV): sequencing the most valuable type-strain genomes for metagenomic binning, comparative biology and taxonomic classification.</title>
        <authorList>
            <person name="Goeker M."/>
        </authorList>
    </citation>
    <scope>NUCLEOTIDE SEQUENCE [LARGE SCALE GENOMIC DNA]</scope>
    <source>
        <strain evidence="9 10">DSM 16618</strain>
    </source>
</reference>
<comment type="similarity">
    <text evidence="7">Belongs to the binding-protein-dependent transport system permease family.</text>
</comment>
<comment type="subcellular location">
    <subcellularLocation>
        <location evidence="1 7">Cell membrane</location>
        <topology evidence="1 7">Multi-pass membrane protein</topology>
    </subcellularLocation>
</comment>
<evidence type="ECO:0000256" key="4">
    <source>
        <dbReference type="ARBA" id="ARBA00022692"/>
    </source>
</evidence>
<comment type="caution">
    <text evidence="9">The sequence shown here is derived from an EMBL/GenBank/DDBJ whole genome shotgun (WGS) entry which is preliminary data.</text>
</comment>
<evidence type="ECO:0000256" key="6">
    <source>
        <dbReference type="ARBA" id="ARBA00023136"/>
    </source>
</evidence>
<dbReference type="GO" id="GO:0031460">
    <property type="term" value="P:glycine betaine transport"/>
    <property type="evidence" value="ECO:0007669"/>
    <property type="project" value="TreeGrafter"/>
</dbReference>
<dbReference type="CDD" id="cd06261">
    <property type="entry name" value="TM_PBP2"/>
    <property type="match status" value="1"/>
</dbReference>
<dbReference type="GO" id="GO:0005275">
    <property type="term" value="F:amine transmembrane transporter activity"/>
    <property type="evidence" value="ECO:0007669"/>
    <property type="project" value="TreeGrafter"/>
</dbReference>
<gene>
    <name evidence="9" type="ORF">EV679_1132</name>
</gene>
<dbReference type="PROSITE" id="PS50928">
    <property type="entry name" value="ABC_TM1"/>
    <property type="match status" value="1"/>
</dbReference>
<feature type="transmembrane region" description="Helical" evidence="7">
    <location>
        <begin position="62"/>
        <end position="81"/>
    </location>
</feature>
<evidence type="ECO:0000256" key="1">
    <source>
        <dbReference type="ARBA" id="ARBA00004651"/>
    </source>
</evidence>
<dbReference type="Gene3D" id="1.10.3720.10">
    <property type="entry name" value="MetI-like"/>
    <property type="match status" value="1"/>
</dbReference>
<proteinExistence type="inferred from homology"/>
<dbReference type="Pfam" id="PF00528">
    <property type="entry name" value="BPD_transp_1"/>
    <property type="match status" value="1"/>
</dbReference>
<feature type="transmembrane region" description="Helical" evidence="7">
    <location>
        <begin position="156"/>
        <end position="182"/>
    </location>
</feature>
<dbReference type="GO" id="GO:0015226">
    <property type="term" value="F:carnitine transmembrane transporter activity"/>
    <property type="evidence" value="ECO:0007669"/>
    <property type="project" value="TreeGrafter"/>
</dbReference>
<keyword evidence="3" id="KW-1003">Cell membrane</keyword>
<feature type="transmembrane region" description="Helical" evidence="7">
    <location>
        <begin position="112"/>
        <end position="136"/>
    </location>
</feature>
<dbReference type="PANTHER" id="PTHR47737">
    <property type="entry name" value="GLYCINE BETAINE/PROLINE BETAINE TRANSPORT SYSTEM PERMEASE PROTEIN PROW"/>
    <property type="match status" value="1"/>
</dbReference>
<dbReference type="InterPro" id="IPR000515">
    <property type="entry name" value="MetI-like"/>
</dbReference>
<sequence>MPGAYAFPACLMVHIMFPELIPARDLRRAIDGFVETLVSRYADTLETLSKPFLHVLVWLEQVLRGTPWWVVVLAVIVIAWLVSRRLVLSISMGALLCVIGLLGLWDAGMQTLSLMIMAVVTSVIIGIPLGIIMARVNWLRSVMMPVLDVMQTMPSFVYLIPVVMLFGLGKIPAIIATVIYAVPPLIRLTDLGIRLVDQEVLEASRAFGANSRQQLFGVQLPLALPNIMAGINQTTMMALSMVVIASMIGARGLGYEVLLGINRLEVGRGLLAGLGIVVLAVLFDRITQSYGQRVRQGGAR</sequence>
<dbReference type="FunFam" id="1.10.3720.10:FF:000001">
    <property type="entry name" value="Glycine betaine ABC transporter, permease"/>
    <property type="match status" value="1"/>
</dbReference>
<keyword evidence="6 7" id="KW-0472">Membrane</keyword>
<keyword evidence="5 7" id="KW-1133">Transmembrane helix</keyword>
<accession>A0A4Q7N0D9</accession>
<dbReference type="GO" id="GO:0015871">
    <property type="term" value="P:choline transport"/>
    <property type="evidence" value="ECO:0007669"/>
    <property type="project" value="TreeGrafter"/>
</dbReference>
<evidence type="ECO:0000259" key="8">
    <source>
        <dbReference type="PROSITE" id="PS50928"/>
    </source>
</evidence>
<organism evidence="9 10">
    <name type="scientific">Kerstersia gyiorum</name>
    <dbReference type="NCBI Taxonomy" id="206506"/>
    <lineage>
        <taxon>Bacteria</taxon>
        <taxon>Pseudomonadati</taxon>
        <taxon>Pseudomonadota</taxon>
        <taxon>Betaproteobacteria</taxon>
        <taxon>Burkholderiales</taxon>
        <taxon>Alcaligenaceae</taxon>
        <taxon>Kerstersia</taxon>
    </lineage>
</organism>
<dbReference type="InterPro" id="IPR035906">
    <property type="entry name" value="MetI-like_sf"/>
</dbReference>
<dbReference type="GO" id="GO:0043190">
    <property type="term" value="C:ATP-binding cassette (ABC) transporter complex"/>
    <property type="evidence" value="ECO:0007669"/>
    <property type="project" value="TreeGrafter"/>
</dbReference>
<feature type="domain" description="ABC transmembrane type-1" evidence="8">
    <location>
        <begin position="108"/>
        <end position="287"/>
    </location>
</feature>
<dbReference type="Proteomes" id="UP000292039">
    <property type="component" value="Unassembled WGS sequence"/>
</dbReference>
<evidence type="ECO:0000256" key="7">
    <source>
        <dbReference type="RuleBase" id="RU363032"/>
    </source>
</evidence>
<feature type="transmembrane region" description="Helical" evidence="7">
    <location>
        <begin position="236"/>
        <end position="254"/>
    </location>
</feature>
<evidence type="ECO:0000313" key="10">
    <source>
        <dbReference type="Proteomes" id="UP000292039"/>
    </source>
</evidence>